<dbReference type="Pfam" id="PF00650">
    <property type="entry name" value="CRAL_TRIO"/>
    <property type="match status" value="1"/>
</dbReference>
<keyword evidence="5" id="KW-1185">Reference proteome</keyword>
<dbReference type="SMART" id="SM01100">
    <property type="entry name" value="CRAL_TRIO_N"/>
    <property type="match status" value="1"/>
</dbReference>
<dbReference type="SUPFAM" id="SSF52087">
    <property type="entry name" value="CRAL/TRIO domain"/>
    <property type="match status" value="1"/>
</dbReference>
<organism evidence="5 6">
    <name type="scientific">Puma concolor</name>
    <name type="common">Mountain lion</name>
    <name type="synonym">Felis concolor</name>
    <dbReference type="NCBI Taxonomy" id="9696"/>
    <lineage>
        <taxon>Eukaryota</taxon>
        <taxon>Metazoa</taxon>
        <taxon>Chordata</taxon>
        <taxon>Craniata</taxon>
        <taxon>Vertebrata</taxon>
        <taxon>Euteleostomi</taxon>
        <taxon>Mammalia</taxon>
        <taxon>Eutheria</taxon>
        <taxon>Laurasiatheria</taxon>
        <taxon>Carnivora</taxon>
        <taxon>Feliformia</taxon>
        <taxon>Felidae</taxon>
        <taxon>Felinae</taxon>
        <taxon>Puma</taxon>
    </lineage>
</organism>
<dbReference type="SUPFAM" id="SSF101576">
    <property type="entry name" value="Supernatant protein factor (SPF), C-terminal domain"/>
    <property type="match status" value="1"/>
</dbReference>
<dbReference type="Pfam" id="PF04707">
    <property type="entry name" value="PRELI"/>
    <property type="match status" value="1"/>
</dbReference>
<dbReference type="InterPro" id="IPR036598">
    <property type="entry name" value="GOLD_dom_sf"/>
</dbReference>
<dbReference type="PROSITE" id="PS50866">
    <property type="entry name" value="GOLD"/>
    <property type="match status" value="1"/>
</dbReference>
<dbReference type="InterPro" id="IPR009038">
    <property type="entry name" value="GOLD_dom"/>
</dbReference>
<evidence type="ECO:0000313" key="5">
    <source>
        <dbReference type="Proteomes" id="UP000515131"/>
    </source>
</evidence>
<dbReference type="Pfam" id="PF03765">
    <property type="entry name" value="CRAL_TRIO_N"/>
    <property type="match status" value="1"/>
</dbReference>
<dbReference type="SMART" id="SM00516">
    <property type="entry name" value="SEC14"/>
    <property type="match status" value="1"/>
</dbReference>
<accession>A0A6P6H9R1</accession>
<evidence type="ECO:0000259" key="2">
    <source>
        <dbReference type="PROSITE" id="PS50191"/>
    </source>
</evidence>
<proteinExistence type="predicted"/>
<dbReference type="AlphaFoldDB" id="A0A6P6H9R1"/>
<feature type="region of interest" description="Disordered" evidence="1">
    <location>
        <begin position="134"/>
        <end position="159"/>
    </location>
</feature>
<reference evidence="6" key="1">
    <citation type="submission" date="2025-08" db="UniProtKB">
        <authorList>
            <consortium name="RefSeq"/>
        </authorList>
    </citation>
    <scope>IDENTIFICATION</scope>
    <source>
        <tissue evidence="6">Blood</tissue>
    </source>
</reference>
<feature type="domain" description="GOLD" evidence="3">
    <location>
        <begin position="414"/>
        <end position="558"/>
    </location>
</feature>
<evidence type="ECO:0000313" key="6">
    <source>
        <dbReference type="RefSeq" id="XP_025772474.1"/>
    </source>
</evidence>
<dbReference type="KEGG" id="pcoo:112853165"/>
<sequence length="600" mass="67585">MVQKYQSPVRIYKYPFELVMAAYEKRFPTCPQIPVFLGSEVLRESRSADGAVHVVERSCRLRVEAPRLLRKVHPENEEWTCFEQSASLDIRSFFGFESALEKIAMKQYTANVKRGKEVIEHYLNELISQGTSHIPRWTPAPVREEDARSQAGPRDPGSLQVDGPIGAPGPAPEVVVTDGDKLDADYIERCLGHLTPMQESCLIQLRHWLQETHKGKIPKDEHILRFLRARDFHLDKAREMLRLSLSWRKQHQVDFLLQTWRPPALLEEFYAGGWHYQDIDGRPLYILRLGHMDTKGLMKAVGEEALLKHVLSVNEEGQKRCEGNTKQFGRPIRPTLPPQISPFINENTRQKFLIYSGSNYQGPGGLVDYLDKEVIPDFLGGECVCNVPEGGLVPKSLYLTEEEQEHTDQLRQWRETYQSASVLRGAPHEVAVEILEGESVITWDFDILRGDVVFSLYHSKQVPKPGPQEPGARAGGQLTDKGWVLGVDYSRVEAPLVCREGESIQGSHVTRWPGTYLLQWQMHSPPGNVACSIPGVEDVLTALHSPGPKCKLLYYYEVLASEDFRGSMSSLESCTSGFSQLSATTSSSSGQSHSSPLVSR</sequence>
<dbReference type="GeneID" id="112853165"/>
<dbReference type="Gene3D" id="2.60.120.680">
    <property type="entry name" value="GOLD domain"/>
    <property type="match status" value="1"/>
</dbReference>
<name>A0A6P6H9R1_PUMCO</name>
<dbReference type="RefSeq" id="XP_025772474.1">
    <property type="nucleotide sequence ID" value="XM_025916689.1"/>
</dbReference>
<dbReference type="GO" id="GO:0005737">
    <property type="term" value="C:cytoplasm"/>
    <property type="evidence" value="ECO:0007669"/>
    <property type="project" value="TreeGrafter"/>
</dbReference>
<dbReference type="PROSITE" id="PS50191">
    <property type="entry name" value="CRAL_TRIO"/>
    <property type="match status" value="1"/>
</dbReference>
<feature type="domain" description="CRAL-TRIO" evidence="2">
    <location>
        <begin position="262"/>
        <end position="388"/>
    </location>
</feature>
<dbReference type="SUPFAM" id="SSF46938">
    <property type="entry name" value="CRAL/TRIO N-terminal domain"/>
    <property type="match status" value="1"/>
</dbReference>
<dbReference type="InterPro" id="IPR036273">
    <property type="entry name" value="CRAL/TRIO_N_dom_sf"/>
</dbReference>
<dbReference type="PANTHER" id="PTHR23324:SF39">
    <property type="entry name" value="SEC14-LIKE PROTEIN 5"/>
    <property type="match status" value="1"/>
</dbReference>
<gene>
    <name evidence="6" type="primary">SEC14L5</name>
</gene>
<dbReference type="InterPro" id="IPR051064">
    <property type="entry name" value="SEC14/CRAL-TRIO_domain"/>
</dbReference>
<dbReference type="InterPro" id="IPR006797">
    <property type="entry name" value="PRELI/MSF1_dom"/>
</dbReference>
<dbReference type="Gene3D" id="3.40.525.10">
    <property type="entry name" value="CRAL-TRIO lipid binding domain"/>
    <property type="match status" value="2"/>
</dbReference>
<dbReference type="CDD" id="cd00170">
    <property type="entry name" value="SEC14"/>
    <property type="match status" value="1"/>
</dbReference>
<dbReference type="PROSITE" id="PS50904">
    <property type="entry name" value="PRELI_MSF1"/>
    <property type="match status" value="1"/>
</dbReference>
<evidence type="ECO:0000256" key="1">
    <source>
        <dbReference type="SAM" id="MobiDB-lite"/>
    </source>
</evidence>
<dbReference type="InterPro" id="IPR001251">
    <property type="entry name" value="CRAL-TRIO_dom"/>
</dbReference>
<evidence type="ECO:0000259" key="4">
    <source>
        <dbReference type="PROSITE" id="PS50904"/>
    </source>
</evidence>
<evidence type="ECO:0000259" key="3">
    <source>
        <dbReference type="PROSITE" id="PS50866"/>
    </source>
</evidence>
<dbReference type="InterPro" id="IPR036865">
    <property type="entry name" value="CRAL-TRIO_dom_sf"/>
</dbReference>
<feature type="domain" description="PRELI/MSF1" evidence="4">
    <location>
        <begin position="1"/>
        <end position="131"/>
    </location>
</feature>
<protein>
    <submittedName>
        <fullName evidence="6">SEC14-like protein 5</fullName>
    </submittedName>
</protein>
<dbReference type="Proteomes" id="UP000515131">
    <property type="component" value="Unplaced"/>
</dbReference>
<dbReference type="CTD" id="9717"/>
<dbReference type="PANTHER" id="PTHR23324">
    <property type="entry name" value="SEC14 RELATED PROTEIN"/>
    <property type="match status" value="1"/>
</dbReference>
<dbReference type="InterPro" id="IPR011074">
    <property type="entry name" value="CRAL/TRIO_N_dom"/>
</dbReference>